<dbReference type="PANTHER" id="PTHR43201">
    <property type="entry name" value="ACYL-COA SYNTHETASE"/>
    <property type="match status" value="1"/>
</dbReference>
<dbReference type="Gene3D" id="2.160.10.10">
    <property type="entry name" value="Hexapeptide repeat proteins"/>
    <property type="match status" value="2"/>
</dbReference>
<accession>A0A8H4V638</accession>
<dbReference type="InterPro" id="IPR045851">
    <property type="entry name" value="AMP-bd_C_sf"/>
</dbReference>
<dbReference type="PANTHER" id="PTHR43201:SF10">
    <property type="entry name" value="CARRIER DOMAIN-CONTAINING PROTEIN"/>
    <property type="match status" value="1"/>
</dbReference>
<dbReference type="InterPro" id="IPR036736">
    <property type="entry name" value="ACP-like_sf"/>
</dbReference>
<dbReference type="InterPro" id="IPR042099">
    <property type="entry name" value="ANL_N_sf"/>
</dbReference>
<protein>
    <recommendedName>
        <fullName evidence="3">Carrier domain-containing protein</fullName>
    </recommendedName>
</protein>
<evidence type="ECO:0000256" key="2">
    <source>
        <dbReference type="SAM" id="Phobius"/>
    </source>
</evidence>
<feature type="transmembrane region" description="Helical" evidence="2">
    <location>
        <begin position="1174"/>
        <end position="1198"/>
    </location>
</feature>
<dbReference type="Pfam" id="PF00501">
    <property type="entry name" value="AMP-binding"/>
    <property type="match status" value="1"/>
</dbReference>
<sequence length="1717" mass="191052">MDWLSERSERVANRLSELYSLSPARLKDSRLFRELLADSTVCKSVLLASIPTLPTRSYRPLHVFYLLITELPGPWPPYALLYHFTRLQQNVPEAPQASHQDDSTWLVQSTEAIIKESYRSIAHFVVPTDEPAFCSTEDGSSISFDELSDFMDAFSLPLEAKESKPVVAIVLPNGPLSAAICLAVANYYVAVPIDPDEHLDRLQSDLDRVHAQCIITAPAIKERLSTLSAQHWLERQKIQVFIAEWTQNEKIHLRDVRGRNISLTRSEQPRQNRADDVAVLLFTTGIWGARGLVTLTVHSMILEAFQLVESWELTRRDSCISMTPIYDVGGITRGVMAAVVSGGSVICCSKPSSNIFWDALDLAEPSWCLASLSTHKLLLAEAPFHSEATRTHSLRLACRSDGFIPTDLAELIEDTFDCEVATMLETFESEPGPIQPSTSHWRTARLSQASISSASHRDVREMPPRISVTTDFSDSRSFRRASSIGVGSTPRSVSPRRTLGRPSQDRSDALPPTFGGLSYLDDGGPNYLDDDGYLTIMGSVKELIHRNGVEISPYQVEQGIERAGASTDSPIHGRIAAMLAFPTAHETLGEVVAIILVPSPEALRADLRTLHDALRASSLEESKWPQAIVYLDQLPQRRGKPLRARLRERFALPPMSDDTPYMAKHWEGKCPPPDTSFMEPIELVQCKVDIEAITTIIKSVIPSHFRVHVEENLQIGSYEVLLAPKLPDMTDLTPEWVEHIRRLMHVSLSMEGHMGFPGNLHIISEPLPVGEDGELDLPKIAGIRAQLRKVSLPDPIRDIESRVTEAFAQCLSCDVDDVDITASFFALGGDTIMAEQLMSALRVEFNMHLPFSLLAKETSVEGISNIVEACIRDVQTLEGEHGCSETYSSTRFWLLLVQLLPLVFLYPLRRSLQLVLQVYILSKTRFWHDTPSIQGRIANLILSLLGSWAGVQIFFPFFGMLAKWTIIGRYREGVYPMWGSYHTRWWMVQKIVMLCGSGFFDINDDGNNLYCRMMGAKIGKNVRLKDVSLGEWDLLDIRDGAVLTKCQCRPFAAEENTSMYLGRIIIGERSSIGLLSVIAPGTEVFPDTRMGANSSSWEQKDSRVLSLDEDVPRIKDPHWLVSLSLTLPIYFIAWLVSMLPWLLALYPVLVVAPTKSTIPFRVILNWYQGSPQVAYNYLSIGSKVVFGPIISFGFAVFVRYLTRLIWGDLPTDPAAIRGHFASWRATISKTLFSESQLLELNELLGHHNEARSGALRLLGAKIGKRVCWPNMGPSVRDYHLLDIGDDVTIGESCYLLTTDEDASGLITIRSGAVIADHVCVLPGVTIGEESALGFGTLTRRGKFYEDGKTFIGCKNGDVAHSDSFGEKLWAIQSSSRVKSKPGPPMKIESGPTFRNTLQHRESGETLVGSIVGPVRLEEGLAPPGSASNKRSASTAHDENPPEHSPYNRAVYGRRAPYHVFSPFAALGFSFTMTIFTSFYWNVPALSSMKLAARFFVGWMEGVDSSYDALIMYALIAACSALLTTAFVVMALGIVIVAKRILVGEFRPGVFDWDKSPYCQRWQLLVSVEKLIRRCFVDKGILSMLTGTHWLVMYYRLLGVKIGKDCALFANGYPSLMISETDLIEIGDRVVIDDVGLITHVDRRGSIRLDKIKIGNGCVLRSGSNILCGAEMKDGSCLLEHTLVLPGEVVNEKWTMQRRPAERFYGSRKGSIPMTAMM</sequence>
<reference evidence="4 5" key="1">
    <citation type="journal article" date="2020" name="Genome Biol. Evol.">
        <title>A new high-quality draft genome assembly of the Chinese cordyceps Ophiocordyceps sinensis.</title>
        <authorList>
            <person name="Shu R."/>
            <person name="Zhang J."/>
            <person name="Meng Q."/>
            <person name="Zhang H."/>
            <person name="Zhou G."/>
            <person name="Li M."/>
            <person name="Wu P."/>
            <person name="Zhao Y."/>
            <person name="Chen C."/>
            <person name="Qin Q."/>
        </authorList>
    </citation>
    <scope>NUCLEOTIDE SEQUENCE [LARGE SCALE GENOMIC DNA]</scope>
    <source>
        <strain evidence="4 5">IOZ07</strain>
    </source>
</reference>
<comment type="caution">
    <text evidence="4">The sequence shown here is derived from an EMBL/GenBank/DDBJ whole genome shotgun (WGS) entry which is preliminary data.</text>
</comment>
<dbReference type="Pfam" id="PF00550">
    <property type="entry name" value="PP-binding"/>
    <property type="match status" value="1"/>
</dbReference>
<keyword evidence="5" id="KW-1185">Reference proteome</keyword>
<dbReference type="SUPFAM" id="SSF56801">
    <property type="entry name" value="Acetyl-CoA synthetase-like"/>
    <property type="match status" value="2"/>
</dbReference>
<gene>
    <name evidence="4" type="ORF">G6O67_005341</name>
</gene>
<dbReference type="InterPro" id="IPR011004">
    <property type="entry name" value="Trimer_LpxA-like_sf"/>
</dbReference>
<dbReference type="SUPFAM" id="SSF47336">
    <property type="entry name" value="ACP-like"/>
    <property type="match status" value="1"/>
</dbReference>
<feature type="domain" description="Carrier" evidence="3">
    <location>
        <begin position="794"/>
        <end position="871"/>
    </location>
</feature>
<dbReference type="SUPFAM" id="SSF51161">
    <property type="entry name" value="Trimeric LpxA-like enzymes"/>
    <property type="match status" value="3"/>
</dbReference>
<feature type="transmembrane region" description="Helical" evidence="2">
    <location>
        <begin position="1509"/>
        <end position="1537"/>
    </location>
</feature>
<keyword evidence="2" id="KW-0472">Membrane</keyword>
<keyword evidence="2" id="KW-0812">Transmembrane</keyword>
<feature type="transmembrane region" description="Helical" evidence="2">
    <location>
        <begin position="1457"/>
        <end position="1480"/>
    </location>
</feature>
<dbReference type="Proteomes" id="UP000557566">
    <property type="component" value="Unassembled WGS sequence"/>
</dbReference>
<evidence type="ECO:0000259" key="3">
    <source>
        <dbReference type="PROSITE" id="PS50075"/>
    </source>
</evidence>
<dbReference type="EMBL" id="JAAVMX010000005">
    <property type="protein sequence ID" value="KAF4509030.1"/>
    <property type="molecule type" value="Genomic_DNA"/>
</dbReference>
<feature type="region of interest" description="Disordered" evidence="1">
    <location>
        <begin position="1420"/>
        <end position="1447"/>
    </location>
</feature>
<proteinExistence type="predicted"/>
<dbReference type="GO" id="GO:0031956">
    <property type="term" value="F:medium-chain fatty acid-CoA ligase activity"/>
    <property type="evidence" value="ECO:0007669"/>
    <property type="project" value="TreeGrafter"/>
</dbReference>
<keyword evidence="2" id="KW-1133">Transmembrane helix</keyword>
<dbReference type="Gene3D" id="1.10.1200.10">
    <property type="entry name" value="ACP-like"/>
    <property type="match status" value="1"/>
</dbReference>
<feature type="region of interest" description="Disordered" evidence="1">
    <location>
        <begin position="479"/>
        <end position="512"/>
    </location>
</feature>
<dbReference type="InterPro" id="IPR000873">
    <property type="entry name" value="AMP-dep_synth/lig_dom"/>
</dbReference>
<dbReference type="PROSITE" id="PS50075">
    <property type="entry name" value="CARRIER"/>
    <property type="match status" value="1"/>
</dbReference>
<evidence type="ECO:0000313" key="5">
    <source>
        <dbReference type="Proteomes" id="UP000557566"/>
    </source>
</evidence>
<dbReference type="Gene3D" id="3.40.50.12780">
    <property type="entry name" value="N-terminal domain of ligase-like"/>
    <property type="match status" value="1"/>
</dbReference>
<evidence type="ECO:0000256" key="1">
    <source>
        <dbReference type="SAM" id="MobiDB-lite"/>
    </source>
</evidence>
<feature type="compositionally biased region" description="Polar residues" evidence="1">
    <location>
        <begin position="1425"/>
        <end position="1434"/>
    </location>
</feature>
<evidence type="ECO:0000313" key="4">
    <source>
        <dbReference type="EMBL" id="KAF4509030.1"/>
    </source>
</evidence>
<name>A0A8H4V638_9HYPO</name>
<dbReference type="OrthoDB" id="3633556at2759"/>
<organism evidence="4 5">
    <name type="scientific">Ophiocordyceps sinensis</name>
    <dbReference type="NCBI Taxonomy" id="72228"/>
    <lineage>
        <taxon>Eukaryota</taxon>
        <taxon>Fungi</taxon>
        <taxon>Dikarya</taxon>
        <taxon>Ascomycota</taxon>
        <taxon>Pezizomycotina</taxon>
        <taxon>Sordariomycetes</taxon>
        <taxon>Hypocreomycetidae</taxon>
        <taxon>Hypocreales</taxon>
        <taxon>Ophiocordycipitaceae</taxon>
        <taxon>Ophiocordyceps</taxon>
    </lineage>
</organism>
<feature type="transmembrane region" description="Helical" evidence="2">
    <location>
        <begin position="940"/>
        <end position="966"/>
    </location>
</feature>
<dbReference type="Gene3D" id="3.30.300.30">
    <property type="match status" value="1"/>
</dbReference>
<dbReference type="GO" id="GO:0006631">
    <property type="term" value="P:fatty acid metabolic process"/>
    <property type="evidence" value="ECO:0007669"/>
    <property type="project" value="TreeGrafter"/>
</dbReference>
<dbReference type="InterPro" id="IPR009081">
    <property type="entry name" value="PP-bd_ACP"/>
</dbReference>
<feature type="transmembrane region" description="Helical" evidence="2">
    <location>
        <begin position="1119"/>
        <end position="1143"/>
    </location>
</feature>